<feature type="domain" description="Tyr recombinase" evidence="6">
    <location>
        <begin position="181"/>
        <end position="379"/>
    </location>
</feature>
<reference evidence="8 9" key="1">
    <citation type="submission" date="2019-06" db="EMBL/GenBank/DDBJ databases">
        <title>An operon consisting of a P-type ATPase gene and a transcriptional regular gene given the different cadmium resistance in Bacillus vietamensis 151-6 and Bacillus marisflavi 151-25.</title>
        <authorList>
            <person name="Yu X."/>
        </authorList>
    </citation>
    <scope>NUCLEOTIDE SEQUENCE [LARGE SCALE GENOMIC DNA]</scope>
    <source>
        <strain evidence="8 9">151-6</strain>
    </source>
</reference>
<dbReference type="GO" id="GO:0006310">
    <property type="term" value="P:DNA recombination"/>
    <property type="evidence" value="ECO:0007669"/>
    <property type="project" value="UniProtKB-KW"/>
</dbReference>
<evidence type="ECO:0000313" key="8">
    <source>
        <dbReference type="EMBL" id="QHE62840.1"/>
    </source>
</evidence>
<evidence type="ECO:0000256" key="2">
    <source>
        <dbReference type="ARBA" id="ARBA00022908"/>
    </source>
</evidence>
<evidence type="ECO:0000259" key="6">
    <source>
        <dbReference type="PROSITE" id="PS51898"/>
    </source>
</evidence>
<dbReference type="InterPro" id="IPR013762">
    <property type="entry name" value="Integrase-like_cat_sf"/>
</dbReference>
<dbReference type="CDD" id="cd01189">
    <property type="entry name" value="INT_ICEBs1_C_like"/>
    <property type="match status" value="1"/>
</dbReference>
<keyword evidence="3 5" id="KW-0238">DNA-binding</keyword>
<dbReference type="RefSeq" id="WP_159362643.1">
    <property type="nucleotide sequence ID" value="NZ_CP047394.1"/>
</dbReference>
<keyword evidence="4" id="KW-0233">DNA recombination</keyword>
<dbReference type="PROSITE" id="PS51900">
    <property type="entry name" value="CB"/>
    <property type="match status" value="1"/>
</dbReference>
<dbReference type="AlphaFoldDB" id="A0A6I6UVR0"/>
<dbReference type="InterPro" id="IPR004107">
    <property type="entry name" value="Integrase_SAM-like_N"/>
</dbReference>
<evidence type="ECO:0000259" key="7">
    <source>
        <dbReference type="PROSITE" id="PS51900"/>
    </source>
</evidence>
<dbReference type="Gene3D" id="1.10.443.10">
    <property type="entry name" value="Intergrase catalytic core"/>
    <property type="match status" value="1"/>
</dbReference>
<dbReference type="Pfam" id="PF14659">
    <property type="entry name" value="Phage_int_SAM_3"/>
    <property type="match status" value="1"/>
</dbReference>
<dbReference type="InterPro" id="IPR050090">
    <property type="entry name" value="Tyrosine_recombinase_XerCD"/>
</dbReference>
<dbReference type="EMBL" id="CP047394">
    <property type="protein sequence ID" value="QHE62840.1"/>
    <property type="molecule type" value="Genomic_DNA"/>
</dbReference>
<dbReference type="KEGG" id="bvq:FHE72_18905"/>
<evidence type="ECO:0000256" key="4">
    <source>
        <dbReference type="ARBA" id="ARBA00023172"/>
    </source>
</evidence>
<dbReference type="InterPro" id="IPR011010">
    <property type="entry name" value="DNA_brk_join_enz"/>
</dbReference>
<dbReference type="InterPro" id="IPR010998">
    <property type="entry name" value="Integrase_recombinase_N"/>
</dbReference>
<sequence>MASVKTKGKGNKKRWVVRYDGAPDPVTGNRKQLQKTFKSSKEAEEFRSQVTLNRSYQGEMNQNGTSSKNDVEVEEILFFEYATKWLEVEYFQKVRPTTFKAGRYFMEKHICPFFGGKYLSDVTTQDIKEFYAKLKRDGYAQKTISSIHKFLSSFFQATIENGVLTEHPIKAIKNKPKDPIRIAHPWSYAEVDQFLAVAEKEGKDVMYDFTLATGLRQGEVFALPWFNVDLDGKRVTVTRSVSYDENGEPELLPKAPKSYRTLSLPTYLVEKLKVHKEKQDMMKQRIGKDYHHELALVFPKMDGGFQNPSNVRRQLYNLMKKANVRRITFHELRHTHSSLLIRSGAQPKLVQERLGHEDIETTFRYYGHLWPNADHEAVRGLEKEMEKHKNQRNV</sequence>
<dbReference type="InterPro" id="IPR044068">
    <property type="entry name" value="CB"/>
</dbReference>
<evidence type="ECO:0000313" key="9">
    <source>
        <dbReference type="Proteomes" id="UP000465062"/>
    </source>
</evidence>
<protein>
    <submittedName>
        <fullName evidence="8">Tyrosine-type recombinase/integrase</fullName>
    </submittedName>
</protein>
<dbReference type="Proteomes" id="UP000465062">
    <property type="component" value="Chromosome"/>
</dbReference>
<organism evidence="8 9">
    <name type="scientific">Rossellomorea vietnamensis</name>
    <dbReference type="NCBI Taxonomy" id="218284"/>
    <lineage>
        <taxon>Bacteria</taxon>
        <taxon>Bacillati</taxon>
        <taxon>Bacillota</taxon>
        <taxon>Bacilli</taxon>
        <taxon>Bacillales</taxon>
        <taxon>Bacillaceae</taxon>
        <taxon>Rossellomorea</taxon>
    </lineage>
</organism>
<dbReference type="GO" id="GO:0015074">
    <property type="term" value="P:DNA integration"/>
    <property type="evidence" value="ECO:0007669"/>
    <property type="project" value="UniProtKB-KW"/>
</dbReference>
<accession>A0A6I6UVR0</accession>
<evidence type="ECO:0000256" key="1">
    <source>
        <dbReference type="ARBA" id="ARBA00008857"/>
    </source>
</evidence>
<dbReference type="InterPro" id="IPR002104">
    <property type="entry name" value="Integrase_catalytic"/>
</dbReference>
<evidence type="ECO:0000256" key="3">
    <source>
        <dbReference type="ARBA" id="ARBA00023125"/>
    </source>
</evidence>
<keyword evidence="2" id="KW-0229">DNA integration</keyword>
<dbReference type="GO" id="GO:0003677">
    <property type="term" value="F:DNA binding"/>
    <property type="evidence" value="ECO:0007669"/>
    <property type="project" value="UniProtKB-UniRule"/>
</dbReference>
<dbReference type="PANTHER" id="PTHR30349">
    <property type="entry name" value="PHAGE INTEGRASE-RELATED"/>
    <property type="match status" value="1"/>
</dbReference>
<comment type="similarity">
    <text evidence="1">Belongs to the 'phage' integrase family.</text>
</comment>
<dbReference type="PANTHER" id="PTHR30349:SF64">
    <property type="entry name" value="PROPHAGE INTEGRASE INTD-RELATED"/>
    <property type="match status" value="1"/>
</dbReference>
<name>A0A6I6UVR0_9BACI</name>
<dbReference type="PROSITE" id="PS51898">
    <property type="entry name" value="TYR_RECOMBINASE"/>
    <property type="match status" value="1"/>
</dbReference>
<proteinExistence type="inferred from homology"/>
<dbReference type="Pfam" id="PF00589">
    <property type="entry name" value="Phage_integrase"/>
    <property type="match status" value="1"/>
</dbReference>
<gene>
    <name evidence="8" type="ORF">FHE72_18905</name>
</gene>
<dbReference type="SUPFAM" id="SSF56349">
    <property type="entry name" value="DNA breaking-rejoining enzymes"/>
    <property type="match status" value="1"/>
</dbReference>
<evidence type="ECO:0000256" key="5">
    <source>
        <dbReference type="PROSITE-ProRule" id="PRU01248"/>
    </source>
</evidence>
<dbReference type="Gene3D" id="1.10.150.130">
    <property type="match status" value="1"/>
</dbReference>
<feature type="domain" description="Core-binding (CB)" evidence="7">
    <location>
        <begin position="82"/>
        <end position="159"/>
    </location>
</feature>